<comment type="similarity">
    <text evidence="1 8">Belongs to the TRAFAC class myosin-kinesin ATPase superfamily. Myosin family.</text>
</comment>
<dbReference type="Gene3D" id="1.20.5.340">
    <property type="match status" value="2"/>
</dbReference>
<dbReference type="GO" id="GO:0005524">
    <property type="term" value="F:ATP binding"/>
    <property type="evidence" value="ECO:0007669"/>
    <property type="project" value="UniProtKB-UniRule"/>
</dbReference>
<evidence type="ECO:0000256" key="6">
    <source>
        <dbReference type="ARBA" id="ARBA00023175"/>
    </source>
</evidence>
<proteinExistence type="inferred from homology"/>
<evidence type="ECO:0000256" key="2">
    <source>
        <dbReference type="ARBA" id="ARBA00022741"/>
    </source>
</evidence>
<dbReference type="InterPro" id="IPR036961">
    <property type="entry name" value="Kinesin_motor_dom_sf"/>
</dbReference>
<dbReference type="PRINTS" id="PR00193">
    <property type="entry name" value="MYOSINHEAVY"/>
</dbReference>
<protein>
    <recommendedName>
        <fullName evidence="11">Myosin motor domain-containing protein</fullName>
    </recommendedName>
</protein>
<dbReference type="GO" id="GO:0007015">
    <property type="term" value="P:actin filament organization"/>
    <property type="evidence" value="ECO:0007669"/>
    <property type="project" value="TreeGrafter"/>
</dbReference>
<evidence type="ECO:0000256" key="7">
    <source>
        <dbReference type="ARBA" id="ARBA00023203"/>
    </source>
</evidence>
<dbReference type="SMART" id="SM00242">
    <property type="entry name" value="MYSc"/>
    <property type="match status" value="1"/>
</dbReference>
<dbReference type="SUPFAM" id="SSF52540">
    <property type="entry name" value="P-loop containing nucleoside triphosphate hydrolases"/>
    <property type="match status" value="1"/>
</dbReference>
<evidence type="ECO:0000256" key="5">
    <source>
        <dbReference type="ARBA" id="ARBA00023123"/>
    </source>
</evidence>
<feature type="coiled-coil region" evidence="9">
    <location>
        <begin position="2038"/>
        <end position="2075"/>
    </location>
</feature>
<dbReference type="CDD" id="cd01377">
    <property type="entry name" value="MYSc_class_II"/>
    <property type="match status" value="1"/>
</dbReference>
<dbReference type="PANTHER" id="PTHR13140:SF857">
    <property type="entry name" value="MYOSIN-11"/>
    <property type="match status" value="1"/>
</dbReference>
<dbReference type="Gene3D" id="1.10.10.820">
    <property type="match status" value="1"/>
</dbReference>
<dbReference type="GO" id="GO:0016459">
    <property type="term" value="C:myosin complex"/>
    <property type="evidence" value="ECO:0007669"/>
    <property type="project" value="UniProtKB-KW"/>
</dbReference>
<dbReference type="PROSITE" id="PS51456">
    <property type="entry name" value="MYOSIN_MOTOR"/>
    <property type="match status" value="1"/>
</dbReference>
<organism evidence="12">
    <name type="scientific">Arcella intermedia</name>
    <dbReference type="NCBI Taxonomy" id="1963864"/>
    <lineage>
        <taxon>Eukaryota</taxon>
        <taxon>Amoebozoa</taxon>
        <taxon>Tubulinea</taxon>
        <taxon>Elardia</taxon>
        <taxon>Arcellinida</taxon>
        <taxon>Sphaerothecina</taxon>
        <taxon>Arcellidae</taxon>
        <taxon>Arcella</taxon>
    </lineage>
</organism>
<keyword evidence="7 8" id="KW-0009">Actin-binding</keyword>
<dbReference type="GO" id="GO:0005737">
    <property type="term" value="C:cytoplasm"/>
    <property type="evidence" value="ECO:0007669"/>
    <property type="project" value="TreeGrafter"/>
</dbReference>
<feature type="region of interest" description="Disordered" evidence="10">
    <location>
        <begin position="1999"/>
        <end position="2024"/>
    </location>
</feature>
<keyword evidence="2 8" id="KW-0547">Nucleotide-binding</keyword>
<feature type="domain" description="Myosin motor" evidence="11">
    <location>
        <begin position="73"/>
        <end position="755"/>
    </location>
</feature>
<keyword evidence="5 8" id="KW-0518">Myosin</keyword>
<dbReference type="InterPro" id="IPR027417">
    <property type="entry name" value="P-loop_NTPase"/>
</dbReference>
<feature type="binding site" evidence="8">
    <location>
        <begin position="166"/>
        <end position="173"/>
    </location>
    <ligand>
        <name>ATP</name>
        <dbReference type="ChEBI" id="CHEBI:30616"/>
    </ligand>
</feature>
<evidence type="ECO:0000313" key="12">
    <source>
        <dbReference type="EMBL" id="NDV28980.1"/>
    </source>
</evidence>
<evidence type="ECO:0000256" key="10">
    <source>
        <dbReference type="SAM" id="MobiDB-lite"/>
    </source>
</evidence>
<sequence>MKYLVYKRPPSFDFATKGDGTFYWVKKKTAPGFELAQLVEEEDEVLVLSTVEDAEEVILGKEEAFPVNPVKFDGVDDCANLGHLSEASVLYNLKLRYDADIIYTYSGLFCVAINPYRLFPIYTDTVIKMYNSRRREEVPPHVYAIADGAYRKLLNERSSQSMLVTGESGAGKTENTKKIIQYLAAIAGKSGDEGKLENQLLLANPLLEALGNAKTLKNNNSSRFGKFIKITFGVNGFISGGSIVSYLLEKSRVVHQGKNERSFHIFYQLCSSLPENKKQELFLTQAEDYNYLSGSGCTHVDGMNDAHEFESTMEALKILNFSEIEITTIFRMCAGILNLGNVQFKGEDIASVSNPDYLNRAAELFGVKPDVLQNAIIKPRITVNNEKIAKNMTPAKAAISRDSLAKAIYGRMFLWVVDKINQTLNVKKSDELFIGILDIAGFEIFRHNSFEQLCINFTNERLQQFFNNFMFISEQEEYQKEKITWTVINFGIDSQATIDLISKPQRGLLALLDEECIMPNGTDKAYSSKVLKAYQGKHPKFSQEKLARETNWNIHHYAGTVTYDCNEWCEKNKDPLETDLELAMSNSSNPIVKKFFTEFGLSESATEQRTKTTKKASSFFTVGSQYKEQLDSLLNTLGKTRPHFVRCIIPNHRKIPGEIDDEIVLDQLACNGVLEGIKISRMGYPNRMVYKEFHKRYYILASDVSPSAPDSKSATTKIIQSLVAKGIIEETKIQFGLTKIFFRVGQLALIEEERERVVGAMIPVIQASARGYIARKIYQQKRDRLLASQIIQEYVRYYMEIKDWAWYQIYLKVKAAAPTLNIQLEINQTKKRIEDTISLINETLLETQKLREMAEDVEIDVDAEKEILKKQNLFYDDLKMDYEELEAAKKSLIQLQYDQEEDLLDKKNKITALESSRNLLELEVLHVEKTGGDFTQILDKLEKEVQIINEKMGSRKLELAQLLENNENMTKENEHLQNEFDVLSDDLEVLTTQSSNLKRVNAVLEDEIDQQSEDVERYSSMVSDLIKKIAELEPEVNKTATQLHDYEHEKIDLEASIKFLEEELDRLTLELEIEAKKKATLEKEKKSMELDIEELEEDVIVEKKNIDALSKKCATSSGLYEALNKEYEEVKEKCNVLSKNKQKLQGEVEALLKQLQERENILNKLDKEKKALLKQIDEVTMVLEGEDTAIANLEKKNQTLTDNITKLNDRIKNEGGENSKLNKNCEKLEQQIQSLQKQLGNYRNAKEEAEKSGKQVSSQIYDARLELSESRAELEKTELLVKKLEKQATLLEKTKAESLQKTESSSDKSEILEKDLKKAQAEQKEVSDKRDKLKIITKRLDTEVNVIKPKLHEVSDARSRLDKEVKNLASQVEGLSEQNDNLTTTNVNSERMVQKLSSTLEDLKNEFKEKDALLQKHNTKIEKMQEDLKGSKTQLQNLQQQKEAKLYQQERTIENIQSLKDNINISQQQYKNFEESIRGLEKRLNALNEDKEQAIKLKKLVELKLSDLQNVKTESKGKGDLKKFEKLQLKKDKLTLEIKNYKAEIAREIDMKNKLFNELEKSKTSLEHLKSDVSTIITKKNGIDKENEKIRFQIQTLKGRLKRQEDANKLLEKDCRDTEKEVYNASQNALFRMDRAEEMNELKMLIEQAKEELRLERQGALQLGKEEMELEDILTSLQEEAHRSSKEKNVVAGVEGPLVALVKETRDQLRKIKNLRTARENEVRGMDPWIINLNDELWALSQQTDEITQIRLNLEADLLDVKRNIEREAKKRLEAERQLRDMKLLLKKQSEPLPDLEAANQDLKKKLRQISRMRREWKELDADIEAYREVIDSLRVTANGLSKAIEEEKRINLSISLENEDVTIEVDNARTEAEVATFSRKSFESILKDLTTQAEQLKLDLKKEIALGDELEGVNIALDNEADGIKEWKEKNEEANKTLREVIAELKKEKETLSQQLEEETTQNQTWNENRRRWREQLLEARGTAEDAQIKMLKLKTELSEKEEKSDKVNRRIQPKENKKNHGVPREIKLECKVRKLQALLEGQIQSSEKAVQELQRKKNELLNLRGSVSELRDDYKTVKLKIRQAKDPRRRLGDRLIAGNATLAQKKMTKVK</sequence>
<evidence type="ECO:0000259" key="11">
    <source>
        <dbReference type="PROSITE" id="PS51456"/>
    </source>
</evidence>
<keyword evidence="3 8" id="KW-0067">ATP-binding</keyword>
<dbReference type="GO" id="GO:0000146">
    <property type="term" value="F:microfilament motor activity"/>
    <property type="evidence" value="ECO:0007669"/>
    <property type="project" value="TreeGrafter"/>
</dbReference>
<name>A0A6B2KVX8_9EUKA</name>
<keyword evidence="4 9" id="KW-0175">Coiled coil</keyword>
<reference evidence="12" key="1">
    <citation type="journal article" date="2020" name="J. Eukaryot. Microbiol.">
        <title>De novo Sequencing, Assembly and Annotation of the Transcriptome for the Free-Living Testate Amoeba Arcella intermedia.</title>
        <authorList>
            <person name="Ribeiro G.M."/>
            <person name="Porfirio-Sousa A.L."/>
            <person name="Maurer-Alcala X.X."/>
            <person name="Katz L.A."/>
            <person name="Lahr D.J.G."/>
        </authorList>
    </citation>
    <scope>NUCLEOTIDE SEQUENCE</scope>
</reference>
<dbReference type="FunFam" id="3.40.850.10:FF:000101">
    <property type="entry name" value="Slow myosin heavy chain 2"/>
    <property type="match status" value="1"/>
</dbReference>
<dbReference type="Gene3D" id="4.10.270.10">
    <property type="entry name" value="Myosin, subunit A"/>
    <property type="match status" value="1"/>
</dbReference>
<dbReference type="GO" id="GO:0051015">
    <property type="term" value="F:actin filament binding"/>
    <property type="evidence" value="ECO:0007669"/>
    <property type="project" value="TreeGrafter"/>
</dbReference>
<evidence type="ECO:0000256" key="9">
    <source>
        <dbReference type="SAM" id="Coils"/>
    </source>
</evidence>
<feature type="coiled-coil region" evidence="9">
    <location>
        <begin position="938"/>
        <end position="1659"/>
    </location>
</feature>
<accession>A0A6B2KVX8</accession>
<dbReference type="PROSITE" id="PS50096">
    <property type="entry name" value="IQ"/>
    <property type="match status" value="1"/>
</dbReference>
<feature type="region of interest" description="Actin-binding" evidence="8">
    <location>
        <begin position="630"/>
        <end position="652"/>
    </location>
</feature>
<dbReference type="Gene3D" id="3.40.850.10">
    <property type="entry name" value="Kinesin motor domain"/>
    <property type="match status" value="1"/>
</dbReference>
<dbReference type="Gene3D" id="1.20.58.530">
    <property type="match status" value="1"/>
</dbReference>
<feature type="coiled-coil region" evidence="9">
    <location>
        <begin position="1751"/>
        <end position="1820"/>
    </location>
</feature>
<evidence type="ECO:0000256" key="4">
    <source>
        <dbReference type="ARBA" id="ARBA00023054"/>
    </source>
</evidence>
<dbReference type="Gene3D" id="6.20.240.20">
    <property type="match status" value="1"/>
</dbReference>
<dbReference type="GO" id="GO:0016020">
    <property type="term" value="C:membrane"/>
    <property type="evidence" value="ECO:0007669"/>
    <property type="project" value="TreeGrafter"/>
</dbReference>
<evidence type="ECO:0000256" key="8">
    <source>
        <dbReference type="PROSITE-ProRule" id="PRU00782"/>
    </source>
</evidence>
<keyword evidence="6 8" id="KW-0505">Motor protein</keyword>
<dbReference type="EMBL" id="GIBP01000011">
    <property type="protein sequence ID" value="NDV28980.1"/>
    <property type="molecule type" value="Transcribed_RNA"/>
</dbReference>
<evidence type="ECO:0000256" key="3">
    <source>
        <dbReference type="ARBA" id="ARBA00022840"/>
    </source>
</evidence>
<dbReference type="Pfam" id="PF00063">
    <property type="entry name" value="Myosin_head"/>
    <property type="match status" value="1"/>
</dbReference>
<dbReference type="Gene3D" id="1.20.120.720">
    <property type="entry name" value="Myosin VI head, motor domain, U50 subdomain"/>
    <property type="match status" value="1"/>
</dbReference>
<dbReference type="PANTHER" id="PTHR13140">
    <property type="entry name" value="MYOSIN"/>
    <property type="match status" value="1"/>
</dbReference>
<dbReference type="FunFam" id="1.10.10.820:FF:000001">
    <property type="entry name" value="Myosin heavy chain"/>
    <property type="match status" value="1"/>
</dbReference>
<dbReference type="GO" id="GO:0031270">
    <property type="term" value="P:pseudopodium retraction"/>
    <property type="evidence" value="ECO:0007669"/>
    <property type="project" value="UniProtKB-ARBA"/>
</dbReference>
<dbReference type="InterPro" id="IPR001609">
    <property type="entry name" value="Myosin_head_motor_dom-like"/>
</dbReference>
<dbReference type="SUPFAM" id="SSF90257">
    <property type="entry name" value="Myosin rod fragments"/>
    <property type="match status" value="3"/>
</dbReference>
<evidence type="ECO:0000256" key="1">
    <source>
        <dbReference type="ARBA" id="ARBA00008314"/>
    </source>
</evidence>